<name>A0A2N7VWH3_9BURK</name>
<dbReference type="SUPFAM" id="SSF53474">
    <property type="entry name" value="alpha/beta-Hydrolases"/>
    <property type="match status" value="1"/>
</dbReference>
<sequence>MPKSLTFLTLPGLYNSGEKHWQTHWERRFSNVRRVEQSDWDTPHCDDWVETLERAVSECGDDVVLVAHSLACPFVSKWAQRYPREIAGAFLVGPSDIEAPTYPRGTTGFTPIPLEKLPFRSMVVVSKGDEFASLERAQQFADAWGSELTILEGLGHIGSDADLGMWQQGLSLLNGFAGTSLQP</sequence>
<protein>
    <submittedName>
        <fullName evidence="1">Alpha/beta hydrolase</fullName>
    </submittedName>
</protein>
<gene>
    <name evidence="1" type="ORF">C0Z19_18645</name>
</gene>
<dbReference type="GO" id="GO:0016787">
    <property type="term" value="F:hydrolase activity"/>
    <property type="evidence" value="ECO:0007669"/>
    <property type="project" value="UniProtKB-KW"/>
</dbReference>
<accession>A0A2N7VWH3</accession>
<keyword evidence="2" id="KW-1185">Reference proteome</keyword>
<dbReference type="RefSeq" id="WP_102611347.1">
    <property type="nucleotide sequence ID" value="NZ_CADIKD010000012.1"/>
</dbReference>
<dbReference type="Gene3D" id="3.40.50.1820">
    <property type="entry name" value="alpha/beta hydrolase"/>
    <property type="match status" value="1"/>
</dbReference>
<evidence type="ECO:0000313" key="2">
    <source>
        <dbReference type="Proteomes" id="UP000235347"/>
    </source>
</evidence>
<dbReference type="Proteomes" id="UP000235347">
    <property type="component" value="Unassembled WGS sequence"/>
</dbReference>
<evidence type="ECO:0000313" key="1">
    <source>
        <dbReference type="EMBL" id="PMS21481.1"/>
    </source>
</evidence>
<dbReference type="EMBL" id="PNYB01000016">
    <property type="protein sequence ID" value="PMS21481.1"/>
    <property type="molecule type" value="Genomic_DNA"/>
</dbReference>
<comment type="caution">
    <text evidence="1">The sequence shown here is derived from an EMBL/GenBank/DDBJ whole genome shotgun (WGS) entry which is preliminary data.</text>
</comment>
<dbReference type="Pfam" id="PF06821">
    <property type="entry name" value="Ser_hydrolase"/>
    <property type="match status" value="1"/>
</dbReference>
<dbReference type="InterPro" id="IPR010662">
    <property type="entry name" value="RBBP9/YdeN"/>
</dbReference>
<dbReference type="AlphaFoldDB" id="A0A2N7VWH3"/>
<proteinExistence type="predicted"/>
<reference evidence="1 2" key="1">
    <citation type="submission" date="2018-01" db="EMBL/GenBank/DDBJ databases">
        <title>Whole genome analyses suggest that Burkholderia sensu lato contains two further novel genera in the rhizoxinica-symbiotica group Mycetohabitans gen. nov., and Trinickia gen. nov.: implications for the evolution of diazotrophy and nodulation in the Burkholderiaceae.</title>
        <authorList>
            <person name="Estrada-de los Santos P."/>
            <person name="Palmer M."/>
            <person name="Chavez-Ramirez B."/>
            <person name="Beukes C."/>
            <person name="Steenkamp E.T."/>
            <person name="Hirsch A.M."/>
            <person name="Manyaka P."/>
            <person name="Maluk M."/>
            <person name="Lafos M."/>
            <person name="Crook M."/>
            <person name="Gross E."/>
            <person name="Simon M.F."/>
            <person name="Bueno dos Reis Junior F."/>
            <person name="Poole P.S."/>
            <person name="Venter S.N."/>
            <person name="James E.K."/>
        </authorList>
    </citation>
    <scope>NUCLEOTIDE SEQUENCE [LARGE SCALE GENOMIC DNA]</scope>
    <source>
        <strain evidence="1 2">GP25-8</strain>
    </source>
</reference>
<organism evidence="1 2">
    <name type="scientific">Trinickia soli</name>
    <dbReference type="NCBI Taxonomy" id="380675"/>
    <lineage>
        <taxon>Bacteria</taxon>
        <taxon>Pseudomonadati</taxon>
        <taxon>Pseudomonadota</taxon>
        <taxon>Betaproteobacteria</taxon>
        <taxon>Burkholderiales</taxon>
        <taxon>Burkholderiaceae</taxon>
        <taxon>Trinickia</taxon>
    </lineage>
</organism>
<keyword evidence="1" id="KW-0378">Hydrolase</keyword>
<dbReference type="InterPro" id="IPR029058">
    <property type="entry name" value="AB_hydrolase_fold"/>
</dbReference>